<dbReference type="SUPFAM" id="SSF48403">
    <property type="entry name" value="Ankyrin repeat"/>
    <property type="match status" value="1"/>
</dbReference>
<evidence type="ECO:0000256" key="1">
    <source>
        <dbReference type="ARBA" id="ARBA00022737"/>
    </source>
</evidence>
<dbReference type="Gene3D" id="1.25.40.10">
    <property type="entry name" value="Tetratricopeptide repeat domain"/>
    <property type="match status" value="1"/>
</dbReference>
<dbReference type="EMBL" id="CAXAMN010014547">
    <property type="protein sequence ID" value="CAK9043680.1"/>
    <property type="molecule type" value="Genomic_DNA"/>
</dbReference>
<dbReference type="InterPro" id="IPR002885">
    <property type="entry name" value="PPR_rpt"/>
</dbReference>
<dbReference type="PROSITE" id="PS51375">
    <property type="entry name" value="PPR"/>
    <property type="match status" value="2"/>
</dbReference>
<dbReference type="InterPro" id="IPR036770">
    <property type="entry name" value="Ankyrin_rpt-contain_sf"/>
</dbReference>
<dbReference type="Proteomes" id="UP001642484">
    <property type="component" value="Unassembled WGS sequence"/>
</dbReference>
<reference evidence="3 4" key="1">
    <citation type="submission" date="2024-02" db="EMBL/GenBank/DDBJ databases">
        <authorList>
            <person name="Chen Y."/>
            <person name="Shah S."/>
            <person name="Dougan E. K."/>
            <person name="Thang M."/>
            <person name="Chan C."/>
        </authorList>
    </citation>
    <scope>NUCLEOTIDE SEQUENCE [LARGE SCALE GENOMIC DNA]</scope>
</reference>
<gene>
    <name evidence="3" type="ORF">CCMP2556_LOCUS23097</name>
</gene>
<dbReference type="PANTHER" id="PTHR47447:SF17">
    <property type="entry name" value="OS12G0638900 PROTEIN"/>
    <property type="match status" value="1"/>
</dbReference>
<keyword evidence="1" id="KW-0677">Repeat</keyword>
<evidence type="ECO:0000313" key="3">
    <source>
        <dbReference type="EMBL" id="CAK9043680.1"/>
    </source>
</evidence>
<dbReference type="NCBIfam" id="TIGR00756">
    <property type="entry name" value="PPR"/>
    <property type="match status" value="1"/>
</dbReference>
<comment type="caution">
    <text evidence="3">The sequence shown here is derived from an EMBL/GenBank/DDBJ whole genome shotgun (WGS) entry which is preliminary data.</text>
</comment>
<protein>
    <submittedName>
        <fullName evidence="3">Uncharacterized protein</fullName>
    </submittedName>
</protein>
<name>A0ABP0LWQ5_9DINO</name>
<evidence type="ECO:0000256" key="2">
    <source>
        <dbReference type="PROSITE-ProRule" id="PRU00708"/>
    </source>
</evidence>
<sequence>MEWDAASSVNTVGSYVHTMFGHAKAREIASEDGLVMRTNKYGKRLLTMQSRVTNKMTNDHRNALQYGWIKYRVVGYTELEPYLRKHDIDNKYVKELQTFLQSQNLVHCIVTNIHDESWVITNYFWEEVYGMDVKDTLQSTILDFLEADDPGVIADAASDPIFRKALMQHFSGGDSKEQRNWHTLSKLKAPWNLLNLCCQNNYSECADLLLSEHTPETAKQPWLTFAEPLLSIDKYASTAFHTAAWNGSAESLEHLVAFASKYSIPVDKLLDVKKKTCLQIARERGNHRCVEILAPLFGFKVEQGLRDGARNEQEAILFLDFEKLHEMRDIDLQSIPLAPPQELLRWIQFDGMSWLISEDVASRTYAEDDVWITVAKGDEVVKVESMMRDCVWDVTMETQSLPTRVRTCGFSYLRIFVAARRRVPVPKEGSAGILLDSLRKVLARVPPGRQVSQVTLLGFTLVPSEKEHTVFDDIFDTLLQCSTISFRKCSCQASTLLHLLQAIRRALCHKAYSWIGLWVMPSCPARSESPELAAAFRVEMPRFLYALRKSKLCHISRSGCKTCRIPAGPLEEADRFWLGVVDSSLDVNRFVSMLKSRRTKPKDDDRPGQIPAFFLHGVLYIWRYLYKPANVLQVEGTNMEEALSPSAEVYVQEWLKNVAIPLRPSSGNGLDELRDRLGLVESEMDELLKHLDYAIWALLRMHRLLPFAPQALFDLSISANLISFNAVISSCEREGRWREALHLLNEVKGAQPLPDCVTYSAGISACANASRWAEAIALLCEVQCVRLQPDAVMDGAVLKACERAGQWEQSLWLSHGANAIGLSSAINACEGAKVFNALPPLLMVLEDLYRPRKAWKAFEK</sequence>
<organism evidence="3 4">
    <name type="scientific">Durusdinium trenchii</name>
    <dbReference type="NCBI Taxonomy" id="1381693"/>
    <lineage>
        <taxon>Eukaryota</taxon>
        <taxon>Sar</taxon>
        <taxon>Alveolata</taxon>
        <taxon>Dinophyceae</taxon>
        <taxon>Suessiales</taxon>
        <taxon>Symbiodiniaceae</taxon>
        <taxon>Durusdinium</taxon>
    </lineage>
</organism>
<dbReference type="Pfam" id="PF13041">
    <property type="entry name" value="PPR_2"/>
    <property type="match status" value="1"/>
</dbReference>
<dbReference type="InterPro" id="IPR011990">
    <property type="entry name" value="TPR-like_helical_dom_sf"/>
</dbReference>
<dbReference type="PANTHER" id="PTHR47447">
    <property type="entry name" value="OS03G0856100 PROTEIN"/>
    <property type="match status" value="1"/>
</dbReference>
<feature type="repeat" description="PPR" evidence="2">
    <location>
        <begin position="755"/>
        <end position="789"/>
    </location>
</feature>
<keyword evidence="4" id="KW-1185">Reference proteome</keyword>
<evidence type="ECO:0000313" key="4">
    <source>
        <dbReference type="Proteomes" id="UP001642484"/>
    </source>
</evidence>
<dbReference type="Gene3D" id="1.25.40.20">
    <property type="entry name" value="Ankyrin repeat-containing domain"/>
    <property type="match status" value="1"/>
</dbReference>
<accession>A0ABP0LWQ5</accession>
<proteinExistence type="predicted"/>
<feature type="repeat" description="PPR" evidence="2">
    <location>
        <begin position="720"/>
        <end position="754"/>
    </location>
</feature>